<gene>
    <name evidence="2" type="ORF">GCM10025881_15540</name>
</gene>
<evidence type="ECO:0000313" key="3">
    <source>
        <dbReference type="Proteomes" id="UP001157034"/>
    </source>
</evidence>
<keyword evidence="3" id="KW-1185">Reference proteome</keyword>
<dbReference type="SUPFAM" id="SSF51430">
    <property type="entry name" value="NAD(P)-linked oxidoreductase"/>
    <property type="match status" value="1"/>
</dbReference>
<reference evidence="3" key="1">
    <citation type="journal article" date="2019" name="Int. J. Syst. Evol. Microbiol.">
        <title>The Global Catalogue of Microorganisms (GCM) 10K type strain sequencing project: providing services to taxonomists for standard genome sequencing and annotation.</title>
        <authorList>
            <consortium name="The Broad Institute Genomics Platform"/>
            <consortium name="The Broad Institute Genome Sequencing Center for Infectious Disease"/>
            <person name="Wu L."/>
            <person name="Ma J."/>
        </authorList>
    </citation>
    <scope>NUCLEOTIDE SEQUENCE [LARGE SCALE GENOMIC DNA]</scope>
    <source>
        <strain evidence="3">NBRC 108894</strain>
    </source>
</reference>
<accession>A0ABQ6K572</accession>
<dbReference type="InterPro" id="IPR020471">
    <property type="entry name" value="AKR"/>
</dbReference>
<comment type="caution">
    <text evidence="2">The sequence shown here is derived from an EMBL/GenBank/DDBJ whole genome shotgun (WGS) entry which is preliminary data.</text>
</comment>
<name>A0ABQ6K572_9MICO</name>
<sequence length="138" mass="14991">MLLVHNRWTLVDRSGGDLIDDALERGVGVVNAAVFGGGILADDSGRATGYGYRPAPPATLKAITAMRDACTRWSTDLRTAALRFSTRDPRFASTIVGISKPERVEPTIAAASADLPDGLWEELESLLPPRAHWLDYRD</sequence>
<dbReference type="InterPro" id="IPR023210">
    <property type="entry name" value="NADP_OxRdtase_dom"/>
</dbReference>
<protein>
    <recommendedName>
        <fullName evidence="1">NADP-dependent oxidoreductase domain-containing protein</fullName>
    </recommendedName>
</protein>
<dbReference type="PANTHER" id="PTHR42686">
    <property type="entry name" value="GH17980P-RELATED"/>
    <property type="match status" value="1"/>
</dbReference>
<dbReference type="RefSeq" id="WP_284253627.1">
    <property type="nucleotide sequence ID" value="NZ_BSVB01000001.1"/>
</dbReference>
<organism evidence="2 3">
    <name type="scientific">Pseudolysinimonas kribbensis</name>
    <dbReference type="NCBI Taxonomy" id="433641"/>
    <lineage>
        <taxon>Bacteria</taxon>
        <taxon>Bacillati</taxon>
        <taxon>Actinomycetota</taxon>
        <taxon>Actinomycetes</taxon>
        <taxon>Micrococcales</taxon>
        <taxon>Microbacteriaceae</taxon>
        <taxon>Pseudolysinimonas</taxon>
    </lineage>
</organism>
<dbReference type="PANTHER" id="PTHR42686:SF1">
    <property type="entry name" value="GH17980P-RELATED"/>
    <property type="match status" value="1"/>
</dbReference>
<dbReference type="Gene3D" id="3.20.20.100">
    <property type="entry name" value="NADP-dependent oxidoreductase domain"/>
    <property type="match status" value="1"/>
</dbReference>
<dbReference type="EMBL" id="BSVB01000001">
    <property type="protein sequence ID" value="GMA94730.1"/>
    <property type="molecule type" value="Genomic_DNA"/>
</dbReference>
<evidence type="ECO:0000313" key="2">
    <source>
        <dbReference type="EMBL" id="GMA94730.1"/>
    </source>
</evidence>
<dbReference type="Pfam" id="PF00248">
    <property type="entry name" value="Aldo_ket_red"/>
    <property type="match status" value="1"/>
</dbReference>
<dbReference type="InterPro" id="IPR036812">
    <property type="entry name" value="NAD(P)_OxRdtase_dom_sf"/>
</dbReference>
<evidence type="ECO:0000259" key="1">
    <source>
        <dbReference type="Pfam" id="PF00248"/>
    </source>
</evidence>
<proteinExistence type="predicted"/>
<feature type="domain" description="NADP-dependent oxidoreductase" evidence="1">
    <location>
        <begin position="4"/>
        <end position="126"/>
    </location>
</feature>
<dbReference type="Proteomes" id="UP001157034">
    <property type="component" value="Unassembled WGS sequence"/>
</dbReference>